<dbReference type="RefSeq" id="WP_213004259.1">
    <property type="nucleotide sequence ID" value="NZ_BOQN01000001.1"/>
</dbReference>
<reference evidence="2 3" key="1">
    <citation type="submission" date="2021-03" db="EMBL/GenBank/DDBJ databases">
        <title>Whole genome shotgun sequence of Actinoplanes toevensis NBRC 105298.</title>
        <authorList>
            <person name="Komaki H."/>
            <person name="Tamura T."/>
        </authorList>
    </citation>
    <scope>NUCLEOTIDE SEQUENCE [LARGE SCALE GENOMIC DNA]</scope>
    <source>
        <strain evidence="2 3">NBRC 105298</strain>
    </source>
</reference>
<dbReference type="Proteomes" id="UP000677082">
    <property type="component" value="Unassembled WGS sequence"/>
</dbReference>
<accession>A0A919T5B8</accession>
<comment type="caution">
    <text evidence="2">The sequence shown here is derived from an EMBL/GenBank/DDBJ whole genome shotgun (WGS) entry which is preliminary data.</text>
</comment>
<evidence type="ECO:0000313" key="2">
    <source>
        <dbReference type="EMBL" id="GIM88276.1"/>
    </source>
</evidence>
<organism evidence="2 3">
    <name type="scientific">Paractinoplanes toevensis</name>
    <dbReference type="NCBI Taxonomy" id="571911"/>
    <lineage>
        <taxon>Bacteria</taxon>
        <taxon>Bacillati</taxon>
        <taxon>Actinomycetota</taxon>
        <taxon>Actinomycetes</taxon>
        <taxon>Micromonosporales</taxon>
        <taxon>Micromonosporaceae</taxon>
        <taxon>Paractinoplanes</taxon>
    </lineage>
</organism>
<keyword evidence="1" id="KW-1133">Transmembrane helix</keyword>
<protein>
    <submittedName>
        <fullName evidence="2">Uncharacterized protein</fullName>
    </submittedName>
</protein>
<keyword evidence="1" id="KW-0472">Membrane</keyword>
<name>A0A919T5B8_9ACTN</name>
<sequence>MLLTVSGLLRAIYPSGEHFPTPADLLRLLFAPVLLAGLLMLPLRTRGKRVRHKMWLDTAVVMIGSGMLLWFVEVDEGLIASGETLAAALAYPVLDLVMIFGATVLLMRGAADSVRRPAVLILLAMVMLMVGDAYLGYRQSRFGDVPPDRWQFACWITGHFLLTMAAFTQVRMAGGHRLGSRTRPPGPSPGCRTRRWAWVTR</sequence>
<feature type="transmembrane region" description="Helical" evidence="1">
    <location>
        <begin position="149"/>
        <end position="167"/>
    </location>
</feature>
<proteinExistence type="predicted"/>
<dbReference type="AlphaFoldDB" id="A0A919T5B8"/>
<feature type="transmembrane region" description="Helical" evidence="1">
    <location>
        <begin position="25"/>
        <end position="43"/>
    </location>
</feature>
<feature type="transmembrane region" description="Helical" evidence="1">
    <location>
        <begin position="55"/>
        <end position="72"/>
    </location>
</feature>
<gene>
    <name evidence="2" type="ORF">Ato02nite_000690</name>
</gene>
<feature type="transmembrane region" description="Helical" evidence="1">
    <location>
        <begin position="118"/>
        <end position="137"/>
    </location>
</feature>
<feature type="transmembrane region" description="Helical" evidence="1">
    <location>
        <begin position="84"/>
        <end position="106"/>
    </location>
</feature>
<keyword evidence="1" id="KW-0812">Transmembrane</keyword>
<evidence type="ECO:0000313" key="3">
    <source>
        <dbReference type="Proteomes" id="UP000677082"/>
    </source>
</evidence>
<dbReference type="EMBL" id="BOQN01000001">
    <property type="protein sequence ID" value="GIM88276.1"/>
    <property type="molecule type" value="Genomic_DNA"/>
</dbReference>
<evidence type="ECO:0000256" key="1">
    <source>
        <dbReference type="SAM" id="Phobius"/>
    </source>
</evidence>
<keyword evidence="3" id="KW-1185">Reference proteome</keyword>